<dbReference type="GO" id="GO:0006508">
    <property type="term" value="P:proteolysis"/>
    <property type="evidence" value="ECO:0007669"/>
    <property type="project" value="UniProtKB-KW"/>
</dbReference>
<dbReference type="GO" id="GO:0016811">
    <property type="term" value="F:hydrolase activity, acting on carbon-nitrogen (but not peptide) bonds, in linear amides"/>
    <property type="evidence" value="ECO:0007669"/>
    <property type="project" value="UniProtKB-ARBA"/>
</dbReference>
<evidence type="ECO:0000256" key="4">
    <source>
        <dbReference type="ARBA" id="ARBA00069124"/>
    </source>
</evidence>
<dbReference type="GO" id="GO:0008233">
    <property type="term" value="F:peptidase activity"/>
    <property type="evidence" value="ECO:0007669"/>
    <property type="project" value="UniProtKB-KW"/>
</dbReference>
<dbReference type="PANTHER" id="PTHR10188:SF6">
    <property type="entry name" value="N(4)-(BETA-N-ACETYLGLUCOSAMINYL)-L-ASPARAGINASE"/>
    <property type="match status" value="1"/>
</dbReference>
<name>A0A0P0P103_9CAUL</name>
<dbReference type="Gene3D" id="3.60.20.30">
    <property type="entry name" value="(Glycosyl)asparaginase"/>
    <property type="match status" value="1"/>
</dbReference>
<evidence type="ECO:0000256" key="3">
    <source>
        <dbReference type="ARBA" id="ARBA00022813"/>
    </source>
</evidence>
<proteinExistence type="predicted"/>
<evidence type="ECO:0000256" key="6">
    <source>
        <dbReference type="PIRSR" id="PIRSR600246-2"/>
    </source>
</evidence>
<dbReference type="PANTHER" id="PTHR10188">
    <property type="entry name" value="L-ASPARAGINASE"/>
    <property type="match status" value="1"/>
</dbReference>
<keyword evidence="9" id="KW-1185">Reference proteome</keyword>
<evidence type="ECO:0000256" key="5">
    <source>
        <dbReference type="PIRSR" id="PIRSR600246-1"/>
    </source>
</evidence>
<evidence type="ECO:0000313" key="9">
    <source>
        <dbReference type="Proteomes" id="UP000056905"/>
    </source>
</evidence>
<feature type="binding site" evidence="6">
    <location>
        <begin position="215"/>
        <end position="218"/>
    </location>
    <ligand>
        <name>substrate</name>
    </ligand>
</feature>
<dbReference type="STRING" id="69395.AQ619_12675"/>
<evidence type="ECO:0000256" key="7">
    <source>
        <dbReference type="PIRSR" id="PIRSR600246-3"/>
    </source>
</evidence>
<accession>A0A0P0P103</accession>
<dbReference type="FunFam" id="3.60.20.30:FF:000001">
    <property type="entry name" value="Isoaspartyl peptidase/L-asparaginase"/>
    <property type="match status" value="1"/>
</dbReference>
<keyword evidence="3" id="KW-0068">Autocatalytic cleavage</keyword>
<dbReference type="EMBL" id="CP013002">
    <property type="protein sequence ID" value="ALL14123.1"/>
    <property type="molecule type" value="Genomic_DNA"/>
</dbReference>
<feature type="active site" description="Nucleophile" evidence="5">
    <location>
        <position position="165"/>
    </location>
</feature>
<evidence type="ECO:0000313" key="8">
    <source>
        <dbReference type="EMBL" id="ALL14123.1"/>
    </source>
</evidence>
<sequence>MSSPPHVIALHGGAGVTPGRDYSEATDYLRDLAEQLSSQLADGLPAIDAVEIAVREMEASGLFVAGRGSAPNAKGLVEMDASIMDGARHKAGAVCAIRDAASPIVAARRVMEATPHVLLAGEGASDFARQQGLEQIVDPDRYFRMPVGVTAADIEAETLALAHGTVGAAALDQSGRLAAATSTGGVFGKRPGRVGDTPLPGAGVWADEEVAVSCTGVGEFFILTAAAFDVSARRRYLGVSLEAACQGMIDSVGRLGGDGGVIAVNRAGQVAFVFNSPGLKRAVAGSAFETWSGT</sequence>
<keyword evidence="2" id="KW-0378">Hydrolase</keyword>
<feature type="site" description="Cleavage; by autolysis" evidence="7">
    <location>
        <begin position="164"/>
        <end position="165"/>
    </location>
</feature>
<dbReference type="OrthoDB" id="9780217at2"/>
<dbReference type="CDD" id="cd04701">
    <property type="entry name" value="Asparaginase_2"/>
    <property type="match status" value="1"/>
</dbReference>
<evidence type="ECO:0000256" key="2">
    <source>
        <dbReference type="ARBA" id="ARBA00022801"/>
    </source>
</evidence>
<dbReference type="Proteomes" id="UP000056905">
    <property type="component" value="Chromosome"/>
</dbReference>
<protein>
    <recommendedName>
        <fullName evidence="4">Isoaspartyl peptidase</fullName>
    </recommendedName>
</protein>
<dbReference type="InterPro" id="IPR029055">
    <property type="entry name" value="Ntn_hydrolases_N"/>
</dbReference>
<organism evidence="8 9">
    <name type="scientific">Caulobacter henricii</name>
    <dbReference type="NCBI Taxonomy" id="69395"/>
    <lineage>
        <taxon>Bacteria</taxon>
        <taxon>Pseudomonadati</taxon>
        <taxon>Pseudomonadota</taxon>
        <taxon>Alphaproteobacteria</taxon>
        <taxon>Caulobacterales</taxon>
        <taxon>Caulobacteraceae</taxon>
        <taxon>Caulobacter</taxon>
    </lineage>
</organism>
<dbReference type="AlphaFoldDB" id="A0A0P0P103"/>
<gene>
    <name evidence="8" type="ORF">AQ619_12675</name>
</gene>
<dbReference type="SUPFAM" id="SSF56235">
    <property type="entry name" value="N-terminal nucleophile aminohydrolases (Ntn hydrolases)"/>
    <property type="match status" value="1"/>
</dbReference>
<dbReference type="InterPro" id="IPR000246">
    <property type="entry name" value="Peptidase_T2"/>
</dbReference>
<keyword evidence="1" id="KW-0645">Protease</keyword>
<dbReference type="Pfam" id="PF01112">
    <property type="entry name" value="Asparaginase_2"/>
    <property type="match status" value="1"/>
</dbReference>
<dbReference type="KEGG" id="chq:AQ619_12675"/>
<dbReference type="RefSeq" id="WP_062148134.1">
    <property type="nucleotide sequence ID" value="NZ_CP013002.1"/>
</dbReference>
<evidence type="ECO:0000256" key="1">
    <source>
        <dbReference type="ARBA" id="ARBA00022670"/>
    </source>
</evidence>
<feature type="binding site" evidence="6">
    <location>
        <begin position="193"/>
        <end position="196"/>
    </location>
    <ligand>
        <name>substrate</name>
    </ligand>
</feature>
<reference evidence="8 9" key="1">
    <citation type="submission" date="2015-10" db="EMBL/GenBank/DDBJ databases">
        <title>Conservation of the essential genome among Caulobacter and Brevundimonas species.</title>
        <authorList>
            <person name="Scott D."/>
            <person name="Ely B."/>
        </authorList>
    </citation>
    <scope>NUCLEOTIDE SEQUENCE [LARGE SCALE GENOMIC DNA]</scope>
    <source>
        <strain evidence="8 9">CB4</strain>
    </source>
</reference>